<keyword evidence="3" id="KW-1185">Reference proteome</keyword>
<reference evidence="2" key="2">
    <citation type="submission" date="2020-09" db="EMBL/GenBank/DDBJ databases">
        <authorList>
            <person name="Sun Q."/>
            <person name="Zhou Y."/>
        </authorList>
    </citation>
    <scope>NUCLEOTIDE SEQUENCE</scope>
    <source>
        <strain evidence="2">CGMCC 4.7308</strain>
    </source>
</reference>
<accession>A0A917SP52</accession>
<evidence type="ECO:0000313" key="2">
    <source>
        <dbReference type="EMBL" id="GGL89417.1"/>
    </source>
</evidence>
<feature type="domain" description="Orc1-like AAA ATPase" evidence="1">
    <location>
        <begin position="17"/>
        <end position="191"/>
    </location>
</feature>
<dbReference type="AlphaFoldDB" id="A0A917SP52"/>
<dbReference type="Proteomes" id="UP000655208">
    <property type="component" value="Unassembled WGS sequence"/>
</dbReference>
<dbReference type="InterPro" id="IPR041664">
    <property type="entry name" value="AAA_16"/>
</dbReference>
<dbReference type="SUPFAM" id="SSF52540">
    <property type="entry name" value="P-loop containing nucleoside triphosphate hydrolases"/>
    <property type="match status" value="1"/>
</dbReference>
<gene>
    <name evidence="2" type="ORF">GCM10011594_06280</name>
</gene>
<dbReference type="InterPro" id="IPR027417">
    <property type="entry name" value="P-loop_NTPase"/>
</dbReference>
<evidence type="ECO:0000259" key="1">
    <source>
        <dbReference type="Pfam" id="PF13191"/>
    </source>
</evidence>
<comment type="caution">
    <text evidence="2">The sequence shown here is derived from an EMBL/GenBank/DDBJ whole genome shotgun (WGS) entry which is preliminary data.</text>
</comment>
<dbReference type="Gene3D" id="3.40.50.300">
    <property type="entry name" value="P-loop containing nucleotide triphosphate hydrolases"/>
    <property type="match status" value="1"/>
</dbReference>
<reference evidence="2" key="1">
    <citation type="journal article" date="2014" name="Int. J. Syst. Evol. Microbiol.">
        <title>Complete genome sequence of Corynebacterium casei LMG S-19264T (=DSM 44701T), isolated from a smear-ripened cheese.</title>
        <authorList>
            <consortium name="US DOE Joint Genome Institute (JGI-PGF)"/>
            <person name="Walter F."/>
            <person name="Albersmeier A."/>
            <person name="Kalinowski J."/>
            <person name="Ruckert C."/>
        </authorList>
    </citation>
    <scope>NUCLEOTIDE SEQUENCE</scope>
    <source>
        <strain evidence="2">CGMCC 4.7308</strain>
    </source>
</reference>
<sequence>MENSPYTPGAGTVPPVLAGRDAMLHRLALGLNDAAVVGRIRAQDLLLLGPRGVGKTVALTTYGRRAAAGGFEVVGLQAVSGQGGLVESLLQWADRRAAEHSGPWRRARASFDRIASVSLGAAGVSVGVVTREEHRPVTVGAHTLAAALADLAGQVRRDAPQGGVLLTLDEVQVAAAGDLALLAAALHRLNVDHPQAPVVFAGTGLPHTLEVLRVAGVTHPDRLFNLEALPVALAEADAVYAVVEPGRRLGVNWHPDAAAAVVRASGAYPAHLQQLAHVVWTAATGPHLVTAADVRRAMPHFEADLARRTLGPRFDRMADRQLEYLAALAVHGGRASTAVLAATLRRTPQELSWIRQELLREGDIHAPHRGRVEMTMPIAAPYLLTRYEQARGDADTPLLSLAELRRNAAAVPPRPLPGPAGGAAD</sequence>
<organism evidence="2 3">
    <name type="scientific">Nakamurella endophytica</name>
    <dbReference type="NCBI Taxonomy" id="1748367"/>
    <lineage>
        <taxon>Bacteria</taxon>
        <taxon>Bacillati</taxon>
        <taxon>Actinomycetota</taxon>
        <taxon>Actinomycetes</taxon>
        <taxon>Nakamurellales</taxon>
        <taxon>Nakamurellaceae</taxon>
        <taxon>Nakamurella</taxon>
    </lineage>
</organism>
<name>A0A917SP52_9ACTN</name>
<dbReference type="RefSeq" id="WP_188939973.1">
    <property type="nucleotide sequence ID" value="NZ_BMNA01000001.1"/>
</dbReference>
<dbReference type="EMBL" id="BMNA01000001">
    <property type="protein sequence ID" value="GGL89417.1"/>
    <property type="molecule type" value="Genomic_DNA"/>
</dbReference>
<proteinExistence type="predicted"/>
<protein>
    <recommendedName>
        <fullName evidence="1">Orc1-like AAA ATPase domain-containing protein</fullName>
    </recommendedName>
</protein>
<evidence type="ECO:0000313" key="3">
    <source>
        <dbReference type="Proteomes" id="UP000655208"/>
    </source>
</evidence>
<dbReference type="Pfam" id="PF13191">
    <property type="entry name" value="AAA_16"/>
    <property type="match status" value="1"/>
</dbReference>